<accession>A0ABS4KXC1</accession>
<name>A0ABS4KXC1_STRAV</name>
<organism evidence="1 2">
    <name type="scientific">Streptomyces avidinii</name>
    <dbReference type="NCBI Taxonomy" id="1895"/>
    <lineage>
        <taxon>Bacteria</taxon>
        <taxon>Bacillati</taxon>
        <taxon>Actinomycetota</taxon>
        <taxon>Actinomycetes</taxon>
        <taxon>Kitasatosporales</taxon>
        <taxon>Streptomycetaceae</taxon>
        <taxon>Streptomyces</taxon>
    </lineage>
</organism>
<proteinExistence type="predicted"/>
<comment type="caution">
    <text evidence="1">The sequence shown here is derived from an EMBL/GenBank/DDBJ whole genome shotgun (WGS) entry which is preliminary data.</text>
</comment>
<dbReference type="Proteomes" id="UP001519310">
    <property type="component" value="Unassembled WGS sequence"/>
</dbReference>
<reference evidence="1 2" key="1">
    <citation type="submission" date="2021-03" db="EMBL/GenBank/DDBJ databases">
        <title>Genomic Encyclopedia of Type Strains, Phase IV (KMG-IV): sequencing the most valuable type-strain genomes for metagenomic binning, comparative biology and taxonomic classification.</title>
        <authorList>
            <person name="Goeker M."/>
        </authorList>
    </citation>
    <scope>NUCLEOTIDE SEQUENCE [LARGE SCALE GENOMIC DNA]</scope>
    <source>
        <strain evidence="1 2">DSM 40526</strain>
    </source>
</reference>
<gene>
    <name evidence="1" type="ORF">J2Z77_000462</name>
</gene>
<keyword evidence="2" id="KW-1185">Reference proteome</keyword>
<evidence type="ECO:0000313" key="1">
    <source>
        <dbReference type="EMBL" id="MBP2034678.1"/>
    </source>
</evidence>
<dbReference type="EMBL" id="JAGGLQ010000001">
    <property type="protein sequence ID" value="MBP2034678.1"/>
    <property type="molecule type" value="Genomic_DNA"/>
</dbReference>
<evidence type="ECO:0000313" key="2">
    <source>
        <dbReference type="Proteomes" id="UP001519310"/>
    </source>
</evidence>
<protein>
    <submittedName>
        <fullName evidence="1">Uncharacterized protein</fullName>
    </submittedName>
</protein>
<sequence length="182" mass="18562">MLSARVRDALAAHVWVPLGYNTREVYCHAEFGMSRVLLRVLRQVWMNVPRCDDPGAGPKDECDLGQGMDAVVGVVEDQGEQDDVESGVGGPGERLGAARSELGQVQAGSAAAVRHAQAVRVAEETEDGGAVVVRVAGASGGLAGKGVGEAVVRSVSGLHARLSSADVGLGTPPGPGDEAVGE</sequence>